<organism evidence="2 3">
    <name type="scientific">Arcobacter arenosus</name>
    <dbReference type="NCBI Taxonomy" id="2576037"/>
    <lineage>
        <taxon>Bacteria</taxon>
        <taxon>Pseudomonadati</taxon>
        <taxon>Campylobacterota</taxon>
        <taxon>Epsilonproteobacteria</taxon>
        <taxon>Campylobacterales</taxon>
        <taxon>Arcobacteraceae</taxon>
        <taxon>Arcobacter</taxon>
    </lineage>
</organism>
<feature type="transmembrane region" description="Helical" evidence="1">
    <location>
        <begin position="6"/>
        <end position="26"/>
    </location>
</feature>
<gene>
    <name evidence="2" type="ORF">FDK22_10865</name>
</gene>
<dbReference type="OrthoDB" id="9761723at2"/>
<protein>
    <recommendedName>
        <fullName evidence="4">SGNH/GDSL hydrolase family protein</fullName>
    </recommendedName>
</protein>
<keyword evidence="1" id="KW-0472">Membrane</keyword>
<dbReference type="InterPro" id="IPR036514">
    <property type="entry name" value="SGNH_hydro_sf"/>
</dbReference>
<reference evidence="2 3" key="1">
    <citation type="submission" date="2019-05" db="EMBL/GenBank/DDBJ databases">
        <title>Arcobacter sp. nov., isolated from sea sediment.</title>
        <authorList>
            <person name="Kim W."/>
        </authorList>
    </citation>
    <scope>NUCLEOTIDE SEQUENCE [LARGE SCALE GENOMIC DNA]</scope>
    <source>
        <strain evidence="2 3">CAU 1517</strain>
    </source>
</reference>
<name>A0A5R8Y087_9BACT</name>
<evidence type="ECO:0000256" key="1">
    <source>
        <dbReference type="SAM" id="Phobius"/>
    </source>
</evidence>
<dbReference type="AlphaFoldDB" id="A0A5R8Y087"/>
<accession>A0A5R8Y087</accession>
<keyword evidence="1" id="KW-0812">Transmembrane</keyword>
<keyword evidence="3" id="KW-1185">Reference proteome</keyword>
<evidence type="ECO:0008006" key="4">
    <source>
        <dbReference type="Google" id="ProtNLM"/>
    </source>
</evidence>
<evidence type="ECO:0000313" key="2">
    <source>
        <dbReference type="EMBL" id="TLP37804.1"/>
    </source>
</evidence>
<dbReference type="EMBL" id="VANU01000004">
    <property type="protein sequence ID" value="TLP37804.1"/>
    <property type="molecule type" value="Genomic_DNA"/>
</dbReference>
<sequence length="280" mass="33603">MKYKYFTYSIILLPLSIFFIIETYIYTISEKLVFTNALIASRKSNIQCLIMGDSHLQNGFRNNLKNCYNLSIGGSSLPMIQDAVNSVYDNNDLKMIILPLEPHDFSTYRQQNYSPIFKDISKTFNIMYQPLFNILPVKEEIQDYIKNNKKEDLWPNWSIREKEKRVEERINIHGNLKNFEKSNYSINYIKFIENLIKKNIKVYLVRTPVTYKYNKKMFEVLDSNRWERYTKEFTSMGAIYIDFKKLNFNNSEDIYFVDEDHLNEKGSFLYTRLLKEHIKY</sequence>
<evidence type="ECO:0000313" key="3">
    <source>
        <dbReference type="Proteomes" id="UP000308901"/>
    </source>
</evidence>
<dbReference type="GO" id="GO:0016788">
    <property type="term" value="F:hydrolase activity, acting on ester bonds"/>
    <property type="evidence" value="ECO:0007669"/>
    <property type="project" value="UniProtKB-ARBA"/>
</dbReference>
<dbReference type="SUPFAM" id="SSF52266">
    <property type="entry name" value="SGNH hydrolase"/>
    <property type="match status" value="1"/>
</dbReference>
<proteinExistence type="predicted"/>
<dbReference type="Gene3D" id="3.40.50.1110">
    <property type="entry name" value="SGNH hydrolase"/>
    <property type="match status" value="1"/>
</dbReference>
<comment type="caution">
    <text evidence="2">The sequence shown here is derived from an EMBL/GenBank/DDBJ whole genome shotgun (WGS) entry which is preliminary data.</text>
</comment>
<keyword evidence="1" id="KW-1133">Transmembrane helix</keyword>
<dbReference type="RefSeq" id="WP_138152984.1">
    <property type="nucleotide sequence ID" value="NZ_VANU01000004.1"/>
</dbReference>
<dbReference type="Proteomes" id="UP000308901">
    <property type="component" value="Unassembled WGS sequence"/>
</dbReference>